<keyword evidence="3" id="KW-0862">Zinc</keyword>
<dbReference type="PANTHER" id="PTHR12056:SF2">
    <property type="entry name" value="GEO11084P1"/>
    <property type="match status" value="1"/>
</dbReference>
<dbReference type="GO" id="GO:0005665">
    <property type="term" value="C:RNA polymerase II, core complex"/>
    <property type="evidence" value="ECO:0007669"/>
    <property type="project" value="TreeGrafter"/>
</dbReference>
<dbReference type="GO" id="GO:0003677">
    <property type="term" value="F:DNA binding"/>
    <property type="evidence" value="ECO:0007669"/>
    <property type="project" value="InterPro"/>
</dbReference>
<evidence type="ECO:0000256" key="5">
    <source>
        <dbReference type="ARBA" id="ARBA00025770"/>
    </source>
</evidence>
<protein>
    <submittedName>
        <fullName evidence="6">DNA-directed RNA polymerase I</fullName>
    </submittedName>
</protein>
<accession>A0A146IKF0</accession>
<name>A0A146IKF0_MYCCL</name>
<dbReference type="InterPro" id="IPR006591">
    <property type="entry name" value="RNAP_P/RPABC4"/>
</dbReference>
<organism evidence="6 7">
    <name type="scientific">Mycena chlorophos</name>
    <name type="common">Agaric fungus</name>
    <name type="synonym">Agaricus chlorophos</name>
    <dbReference type="NCBI Taxonomy" id="658473"/>
    <lineage>
        <taxon>Eukaryota</taxon>
        <taxon>Fungi</taxon>
        <taxon>Dikarya</taxon>
        <taxon>Basidiomycota</taxon>
        <taxon>Agaricomycotina</taxon>
        <taxon>Agaricomycetes</taxon>
        <taxon>Agaricomycetidae</taxon>
        <taxon>Agaricales</taxon>
        <taxon>Marasmiineae</taxon>
        <taxon>Mycenaceae</taxon>
        <taxon>Mycena</taxon>
    </lineage>
</organism>
<sequence>MSAQQPSGAPPQNRGQAGGLAPPQKELMEYSCADCGATNEIKSREPIRCRECGHRIMYKKRTRRMVQFEAR</sequence>
<keyword evidence="4" id="KW-0539">Nucleus</keyword>
<dbReference type="GO" id="GO:0003899">
    <property type="term" value="F:DNA-directed RNA polymerase activity"/>
    <property type="evidence" value="ECO:0007669"/>
    <property type="project" value="InterPro"/>
</dbReference>
<evidence type="ECO:0000256" key="4">
    <source>
        <dbReference type="ARBA" id="ARBA00023242"/>
    </source>
</evidence>
<comment type="caution">
    <text evidence="6">The sequence shown here is derived from an EMBL/GenBank/DDBJ whole genome shotgun (WGS) entry which is preliminary data.</text>
</comment>
<dbReference type="InterPro" id="IPR029040">
    <property type="entry name" value="RPABC4/Spt4"/>
</dbReference>
<dbReference type="OrthoDB" id="5585087at2759"/>
<dbReference type="GO" id="GO:0006351">
    <property type="term" value="P:DNA-templated transcription"/>
    <property type="evidence" value="ECO:0007669"/>
    <property type="project" value="InterPro"/>
</dbReference>
<dbReference type="SUPFAM" id="SSF63393">
    <property type="entry name" value="RNA polymerase subunits"/>
    <property type="match status" value="1"/>
</dbReference>
<proteinExistence type="inferred from homology"/>
<evidence type="ECO:0000313" key="6">
    <source>
        <dbReference type="EMBL" id="KAF7299616.1"/>
    </source>
</evidence>
<evidence type="ECO:0000256" key="3">
    <source>
        <dbReference type="ARBA" id="ARBA00022833"/>
    </source>
</evidence>
<dbReference type="EMBL" id="JACAZE010000014">
    <property type="protein sequence ID" value="KAF7299616.1"/>
    <property type="molecule type" value="Genomic_DNA"/>
</dbReference>
<dbReference type="InterPro" id="IPR039747">
    <property type="entry name" value="RPABC4"/>
</dbReference>
<dbReference type="SMART" id="SM00659">
    <property type="entry name" value="RPOLCX"/>
    <property type="match status" value="1"/>
</dbReference>
<dbReference type="AlphaFoldDB" id="A0A146IKF0"/>
<dbReference type="GO" id="GO:0008270">
    <property type="term" value="F:zinc ion binding"/>
    <property type="evidence" value="ECO:0007669"/>
    <property type="project" value="InterPro"/>
</dbReference>
<dbReference type="GO" id="GO:0005736">
    <property type="term" value="C:RNA polymerase I complex"/>
    <property type="evidence" value="ECO:0007669"/>
    <property type="project" value="TreeGrafter"/>
</dbReference>
<evidence type="ECO:0000313" key="7">
    <source>
        <dbReference type="Proteomes" id="UP000613580"/>
    </source>
</evidence>
<dbReference type="GO" id="GO:0005666">
    <property type="term" value="C:RNA polymerase III complex"/>
    <property type="evidence" value="ECO:0007669"/>
    <property type="project" value="TreeGrafter"/>
</dbReference>
<reference evidence="6" key="1">
    <citation type="submission" date="2020-05" db="EMBL/GenBank/DDBJ databases">
        <title>Mycena genomes resolve the evolution of fungal bioluminescence.</title>
        <authorList>
            <person name="Tsai I.J."/>
        </authorList>
    </citation>
    <scope>NUCLEOTIDE SEQUENCE</scope>
    <source>
        <strain evidence="6">110903Hualien_Pintung</strain>
    </source>
</reference>
<dbReference type="PANTHER" id="PTHR12056">
    <property type="entry name" value="DNA-DIRECTED RNA POLYMERASES I, II, AND III"/>
    <property type="match status" value="1"/>
</dbReference>
<comment type="similarity">
    <text evidence="5">Belongs to the archaeal Rpo12/eukaryotic RPC10 RNA polymerase subunit family.</text>
</comment>
<evidence type="ECO:0000256" key="2">
    <source>
        <dbReference type="ARBA" id="ARBA00022723"/>
    </source>
</evidence>
<keyword evidence="2" id="KW-0479">Metal-binding</keyword>
<keyword evidence="7" id="KW-1185">Reference proteome</keyword>
<gene>
    <name evidence="6" type="ORF">HMN09_00967000</name>
</gene>
<dbReference type="FunFam" id="2.20.28.30:FF:000002">
    <property type="entry name" value="DNA-directed RNA polymerases II, IV and V subunit 12"/>
    <property type="match status" value="1"/>
</dbReference>
<dbReference type="Proteomes" id="UP000613580">
    <property type="component" value="Unassembled WGS sequence"/>
</dbReference>
<evidence type="ECO:0000256" key="1">
    <source>
        <dbReference type="ARBA" id="ARBA00004123"/>
    </source>
</evidence>
<keyword evidence="6" id="KW-0240">DNA-directed RNA polymerase</keyword>
<dbReference type="Gene3D" id="2.20.28.30">
    <property type="entry name" value="RNA polymerase ii, chain L"/>
    <property type="match status" value="1"/>
</dbReference>
<comment type="subcellular location">
    <subcellularLocation>
        <location evidence="1">Nucleus</location>
    </subcellularLocation>
</comment>
<dbReference type="Pfam" id="PF03604">
    <property type="entry name" value="Zn_ribbon_RPAB4"/>
    <property type="match status" value="1"/>
</dbReference>
<keyword evidence="6" id="KW-0804">Transcription</keyword>